<dbReference type="Proteomes" id="UP001595816">
    <property type="component" value="Unassembled WGS sequence"/>
</dbReference>
<reference evidence="3" key="1">
    <citation type="journal article" date="2019" name="Int. J. Syst. Evol. Microbiol.">
        <title>The Global Catalogue of Microorganisms (GCM) 10K type strain sequencing project: providing services to taxonomists for standard genome sequencing and annotation.</title>
        <authorList>
            <consortium name="The Broad Institute Genomics Platform"/>
            <consortium name="The Broad Institute Genome Sequencing Center for Infectious Disease"/>
            <person name="Wu L."/>
            <person name="Ma J."/>
        </authorList>
    </citation>
    <scope>NUCLEOTIDE SEQUENCE [LARGE SCALE GENOMIC DNA]</scope>
    <source>
        <strain evidence="3">CGMCC 4.7289</strain>
    </source>
</reference>
<dbReference type="PANTHER" id="PTHR43245">
    <property type="entry name" value="BIFUNCTIONAL POLYMYXIN RESISTANCE PROTEIN ARNA"/>
    <property type="match status" value="1"/>
</dbReference>
<dbReference type="InterPro" id="IPR036291">
    <property type="entry name" value="NAD(P)-bd_dom_sf"/>
</dbReference>
<evidence type="ECO:0000313" key="3">
    <source>
        <dbReference type="Proteomes" id="UP001595816"/>
    </source>
</evidence>
<accession>A0ABV8LPB4</accession>
<sequence length="243" mass="26228">MRILLIGGAGYVGALLLPYLTRRHEVVVFDRKPPDTPAEHIVGDATDLSALRGAMKGADVLIHCAMGADDLDPAVGAAQAYDVNVKSVHLALLAAHENGVPHAVHISSLSVYRDLLDRTLSGEEPPDATDLYGLTKQLGEQVCHAAAREWGLTVTILRLTWPTADADWPAWTRWGEPIVHHTSDGVLVEPTAASDLAAAVLSAMDYRSGCETFLVSGDTSARRWSIDKARRLLGWEPKFEPPA</sequence>
<dbReference type="SUPFAM" id="SSF51735">
    <property type="entry name" value="NAD(P)-binding Rossmann-fold domains"/>
    <property type="match status" value="1"/>
</dbReference>
<feature type="domain" description="NAD-dependent epimerase/dehydratase" evidence="1">
    <location>
        <begin position="3"/>
        <end position="160"/>
    </location>
</feature>
<evidence type="ECO:0000313" key="2">
    <source>
        <dbReference type="EMBL" id="MFC4132851.1"/>
    </source>
</evidence>
<dbReference type="InterPro" id="IPR001509">
    <property type="entry name" value="Epimerase_deHydtase"/>
</dbReference>
<dbReference type="EMBL" id="JBHSAY010000009">
    <property type="protein sequence ID" value="MFC4132851.1"/>
    <property type="molecule type" value="Genomic_DNA"/>
</dbReference>
<protein>
    <submittedName>
        <fullName evidence="2">NAD-dependent epimerase/dehydratase family protein</fullName>
    </submittedName>
</protein>
<gene>
    <name evidence="2" type="ORF">ACFOZ4_19760</name>
</gene>
<proteinExistence type="predicted"/>
<evidence type="ECO:0000259" key="1">
    <source>
        <dbReference type="Pfam" id="PF01370"/>
    </source>
</evidence>
<comment type="caution">
    <text evidence="2">The sequence shown here is derived from an EMBL/GenBank/DDBJ whole genome shotgun (WGS) entry which is preliminary data.</text>
</comment>
<dbReference type="Gene3D" id="3.40.50.720">
    <property type="entry name" value="NAD(P)-binding Rossmann-like Domain"/>
    <property type="match status" value="1"/>
</dbReference>
<dbReference type="InterPro" id="IPR050177">
    <property type="entry name" value="Lipid_A_modif_metabolic_enz"/>
</dbReference>
<keyword evidence="3" id="KW-1185">Reference proteome</keyword>
<dbReference type="RefSeq" id="WP_253752409.1">
    <property type="nucleotide sequence ID" value="NZ_JAMZDZ010000001.1"/>
</dbReference>
<dbReference type="CDD" id="cd08946">
    <property type="entry name" value="SDR_e"/>
    <property type="match status" value="1"/>
</dbReference>
<name>A0ABV8LPB4_9ACTN</name>
<organism evidence="2 3">
    <name type="scientific">Hamadaea flava</name>
    <dbReference type="NCBI Taxonomy" id="1742688"/>
    <lineage>
        <taxon>Bacteria</taxon>
        <taxon>Bacillati</taxon>
        <taxon>Actinomycetota</taxon>
        <taxon>Actinomycetes</taxon>
        <taxon>Micromonosporales</taxon>
        <taxon>Micromonosporaceae</taxon>
        <taxon>Hamadaea</taxon>
    </lineage>
</organism>
<dbReference type="Pfam" id="PF01370">
    <property type="entry name" value="Epimerase"/>
    <property type="match status" value="1"/>
</dbReference>